<dbReference type="PANTHER" id="PTHR39173">
    <property type="entry name" value="ACETYLTRANSFERASE"/>
    <property type="match status" value="1"/>
</dbReference>
<organism evidence="2 3">
    <name type="scientific">Bacillus weihaiensis</name>
    <dbReference type="NCBI Taxonomy" id="1547283"/>
    <lineage>
        <taxon>Bacteria</taxon>
        <taxon>Bacillati</taxon>
        <taxon>Bacillota</taxon>
        <taxon>Bacilli</taxon>
        <taxon>Bacillales</taxon>
        <taxon>Bacillaceae</taxon>
        <taxon>Bacillus</taxon>
    </lineage>
</organism>
<feature type="domain" description="N-acetyltransferase" evidence="1">
    <location>
        <begin position="1"/>
        <end position="171"/>
    </location>
</feature>
<name>A0A1L3MXM4_9BACI</name>
<evidence type="ECO:0000259" key="1">
    <source>
        <dbReference type="PROSITE" id="PS51186"/>
    </source>
</evidence>
<keyword evidence="3" id="KW-1185">Reference proteome</keyword>
<sequence length="173" mass="20018">MTIKLIKPSFHLREEYLSFYYEWIESGEEMIPWVIQKDPTYFQEMLESIQNHEKGINLPKGWVADSTFWLINGEDRVLGGVNIRHSLTDFLLTSGGHIGYGIRPSERKKGYATQLLALSLRKARELGIESVLVVCDEINIGSYKTIINNGGREDWDHIEENGNVVKRFWIETE</sequence>
<dbReference type="CDD" id="cd04301">
    <property type="entry name" value="NAT_SF"/>
    <property type="match status" value="1"/>
</dbReference>
<keyword evidence="2" id="KW-0808">Transferase</keyword>
<dbReference type="KEGG" id="bwh:A9C19_11410"/>
<dbReference type="PROSITE" id="PS51186">
    <property type="entry name" value="GNAT"/>
    <property type="match status" value="1"/>
</dbReference>
<dbReference type="InterPro" id="IPR016181">
    <property type="entry name" value="Acyl_CoA_acyltransferase"/>
</dbReference>
<proteinExistence type="predicted"/>
<accession>A0A1L3MXM4</accession>
<protein>
    <submittedName>
        <fullName evidence="2">GCN5 family acetyltransferase</fullName>
    </submittedName>
</protein>
<dbReference type="Pfam" id="PF13302">
    <property type="entry name" value="Acetyltransf_3"/>
    <property type="match status" value="1"/>
</dbReference>
<evidence type="ECO:0000313" key="3">
    <source>
        <dbReference type="Proteomes" id="UP000181936"/>
    </source>
</evidence>
<dbReference type="AlphaFoldDB" id="A0A1L3MXM4"/>
<evidence type="ECO:0000313" key="2">
    <source>
        <dbReference type="EMBL" id="APH07068.1"/>
    </source>
</evidence>
<dbReference type="GO" id="GO:0016747">
    <property type="term" value="F:acyltransferase activity, transferring groups other than amino-acyl groups"/>
    <property type="evidence" value="ECO:0007669"/>
    <property type="project" value="InterPro"/>
</dbReference>
<reference evidence="2 3" key="1">
    <citation type="journal article" date="2016" name="Sci. Rep.">
        <title>Complete genome sequence and transcriptomic analysis of a novel marine strain Bacillus weihaiensis reveals the mechanism of brown algae degradation.</title>
        <authorList>
            <person name="Zhu Y."/>
            <person name="Chen P."/>
            <person name="Bao Y."/>
            <person name="Men Y."/>
            <person name="Zeng Y."/>
            <person name="Yang J."/>
            <person name="Sun J."/>
            <person name="Sun Y."/>
        </authorList>
    </citation>
    <scope>NUCLEOTIDE SEQUENCE [LARGE SCALE GENOMIC DNA]</scope>
    <source>
        <strain evidence="2 3">Alg07</strain>
    </source>
</reference>
<dbReference type="InterPro" id="IPR000182">
    <property type="entry name" value="GNAT_dom"/>
</dbReference>
<gene>
    <name evidence="2" type="ORF">A9C19_11410</name>
</gene>
<dbReference type="PANTHER" id="PTHR39173:SF1">
    <property type="entry name" value="ACETYLTRANSFERASE"/>
    <property type="match status" value="1"/>
</dbReference>
<dbReference type="EMBL" id="CP016020">
    <property type="protein sequence ID" value="APH07068.1"/>
    <property type="molecule type" value="Genomic_DNA"/>
</dbReference>
<dbReference type="Proteomes" id="UP000181936">
    <property type="component" value="Chromosome"/>
</dbReference>
<dbReference type="Gene3D" id="3.40.630.30">
    <property type="match status" value="1"/>
</dbReference>
<dbReference type="SUPFAM" id="SSF55729">
    <property type="entry name" value="Acyl-CoA N-acyltransferases (Nat)"/>
    <property type="match status" value="1"/>
</dbReference>
<dbReference type="OrthoDB" id="9797989at2"/>
<dbReference type="RefSeq" id="WP_072581856.1">
    <property type="nucleotide sequence ID" value="NZ_CP016020.1"/>
</dbReference>